<gene>
    <name evidence="1" type="ORF">GCM10007173_24360</name>
</gene>
<dbReference type="Proteomes" id="UP000606115">
    <property type="component" value="Unassembled WGS sequence"/>
</dbReference>
<reference evidence="2" key="1">
    <citation type="journal article" date="2019" name="Int. J. Syst. Evol. Microbiol.">
        <title>The Global Catalogue of Microorganisms (GCM) 10K type strain sequencing project: providing services to taxonomists for standard genome sequencing and annotation.</title>
        <authorList>
            <consortium name="The Broad Institute Genomics Platform"/>
            <consortium name="The Broad Institute Genome Sequencing Center for Infectious Disease"/>
            <person name="Wu L."/>
            <person name="Ma J."/>
        </authorList>
    </citation>
    <scope>NUCLEOTIDE SEQUENCE [LARGE SCALE GENOMIC DNA]</scope>
    <source>
        <strain evidence="2">CGMCC 1.3685</strain>
    </source>
</reference>
<evidence type="ECO:0000313" key="2">
    <source>
        <dbReference type="Proteomes" id="UP000606115"/>
    </source>
</evidence>
<dbReference type="Pfam" id="PF09754">
    <property type="entry name" value="PAC2"/>
    <property type="match status" value="1"/>
</dbReference>
<keyword evidence="2" id="KW-1185">Reference proteome</keyword>
<name>A0ABQ2DN61_9MICC</name>
<comment type="caution">
    <text evidence="1">The sequence shown here is derived from an EMBL/GenBank/DDBJ whole genome shotgun (WGS) entry which is preliminary data.</text>
</comment>
<organism evidence="1 2">
    <name type="scientific">Glutamicibacter ardleyensis</name>
    <dbReference type="NCBI Taxonomy" id="225894"/>
    <lineage>
        <taxon>Bacteria</taxon>
        <taxon>Bacillati</taxon>
        <taxon>Actinomycetota</taxon>
        <taxon>Actinomycetes</taxon>
        <taxon>Micrococcales</taxon>
        <taxon>Micrococcaceae</taxon>
        <taxon>Glutamicibacter</taxon>
    </lineage>
</organism>
<dbReference type="Gene3D" id="3.40.50.10900">
    <property type="entry name" value="PAC-like subunit"/>
    <property type="match status" value="1"/>
</dbReference>
<accession>A0ABQ2DN61</accession>
<dbReference type="InterPro" id="IPR038389">
    <property type="entry name" value="PSMG2_sf"/>
</dbReference>
<evidence type="ECO:0008006" key="3">
    <source>
        <dbReference type="Google" id="ProtNLM"/>
    </source>
</evidence>
<dbReference type="InterPro" id="IPR019151">
    <property type="entry name" value="Proteasome_assmbl_chaperone_2"/>
</dbReference>
<evidence type="ECO:0000313" key="1">
    <source>
        <dbReference type="EMBL" id="GGJ64537.1"/>
    </source>
</evidence>
<protein>
    <recommendedName>
        <fullName evidence="3">PAC2 family protein</fullName>
    </recommendedName>
</protein>
<dbReference type="InterPro" id="IPR008492">
    <property type="entry name" value="Rv2714-like"/>
</dbReference>
<sequence length="302" mass="33531">MSEEYQAPTLNGFVGQTEHEMRPTILISAFEGWNDAGSAASDAVRRILNSTSPEHVATVGSDDYYDYQFTRPHSRLTETGRVIEWPVTDVYRINLEQAPADLLIVVGVEPTFKWQSFCAQVVRAAQTHNVHAVLSVGALLADVPHTRPVPTVLNSDHPKLQEFFNISASRYEGPTGIPSVLSAEFDKHGIATMSLWAQLSHYVAQAPSPRVELALVEMLEELIPMSVTSEKLREDAVAWKRGVDELLAADPDVSKYVQQLERASDASELPEASGESIAREFERYLRRRGRSRGDGQGPDFEI</sequence>
<dbReference type="EMBL" id="BMKX01000006">
    <property type="protein sequence ID" value="GGJ64537.1"/>
    <property type="molecule type" value="Genomic_DNA"/>
</dbReference>
<dbReference type="SUPFAM" id="SSF159659">
    <property type="entry name" value="Cgl1923-like"/>
    <property type="match status" value="1"/>
</dbReference>
<dbReference type="GeneID" id="303304790"/>
<dbReference type="PIRSF" id="PIRSF028754">
    <property type="entry name" value="UCP028754"/>
    <property type="match status" value="1"/>
</dbReference>
<dbReference type="RefSeq" id="WP_188685950.1">
    <property type="nucleotide sequence ID" value="NZ_BMKX01000006.1"/>
</dbReference>
<proteinExistence type="predicted"/>